<dbReference type="EMBL" id="CP031217">
    <property type="protein sequence ID" value="AXH11280.1"/>
    <property type="molecule type" value="Genomic_DNA"/>
</dbReference>
<sequence length="332" mass="39022">MKKLILLMIFFIIGTIFLYFNQDRMAHHILRYEDIDTKTKYQFSKENHLLKIIQEDKIISFNLDDSSIKTSKSINGKVIEKYFWQGNEKLYIVTDANNKVIREYLYKTKYDTLPYGMKTNGQIYYFIYNKMKSLRVVVDSTNKIVKILDYDKNGKVVKDTNPLLQVDFSYGSGLLEPLSGILFFPEGSYDPKNSKWITKIKNDDILQNLQYLSALPKQEVYLCSDTLDTYYHSYLCTNGKCGGFYAINYLEYFNAKGIIVDNSKYFHPNRCKKIELDNKVYDINKFGLCVEKKIQSKEIKIFDVLNHNCHHEVDEIINTCKINHKRGKVNVF</sequence>
<keyword evidence="6" id="KW-1185">Reference proteome</keyword>
<evidence type="ECO:0000256" key="1">
    <source>
        <dbReference type="ARBA" id="ARBA00022737"/>
    </source>
</evidence>
<evidence type="ECO:0000313" key="3">
    <source>
        <dbReference type="EMBL" id="AXH11280.1"/>
    </source>
</evidence>
<dbReference type="InterPro" id="IPR056823">
    <property type="entry name" value="TEN-like_YD-shell"/>
</dbReference>
<proteinExistence type="predicted"/>
<reference evidence="3 5" key="2">
    <citation type="submission" date="2018-07" db="EMBL/GenBank/DDBJ databases">
        <title>Complete genome of the Arcobacter bivalviorum type strain LMG 26154.</title>
        <authorList>
            <person name="Miller W.G."/>
            <person name="Yee E."/>
            <person name="Bono J.L."/>
        </authorList>
    </citation>
    <scope>NUCLEOTIDE SEQUENCE [LARGE SCALE GENOMIC DNA]</scope>
    <source>
        <strain evidence="3 5">LMG 26154</strain>
    </source>
</reference>
<name>A0AAX2A6M3_9BACT</name>
<keyword evidence="1" id="KW-0677">Repeat</keyword>
<feature type="domain" description="Teneurin-like YD-shell" evidence="2">
    <location>
        <begin position="38"/>
        <end position="200"/>
    </location>
</feature>
<gene>
    <name evidence="3" type="ORF">ABIV_0245</name>
    <name evidence="4" type="ORF">CRV05_09595</name>
</gene>
<reference evidence="4 6" key="1">
    <citation type="submission" date="2017-10" db="EMBL/GenBank/DDBJ databases">
        <title>Genomics of the genus Arcobacter.</title>
        <authorList>
            <person name="Perez-Cataluna A."/>
            <person name="Figueras M.J."/>
        </authorList>
    </citation>
    <scope>NUCLEOTIDE SEQUENCE [LARGE SCALE GENOMIC DNA]</scope>
    <source>
        <strain evidence="4 6">CECT 7835</strain>
    </source>
</reference>
<dbReference type="Proteomes" id="UP000289193">
    <property type="component" value="Unassembled WGS sequence"/>
</dbReference>
<dbReference type="Gene3D" id="2.180.10.10">
    <property type="entry name" value="RHS repeat-associated core"/>
    <property type="match status" value="1"/>
</dbReference>
<evidence type="ECO:0000313" key="5">
    <source>
        <dbReference type="Proteomes" id="UP000253850"/>
    </source>
</evidence>
<dbReference type="AlphaFoldDB" id="A0AAX2A6M3"/>
<dbReference type="EMBL" id="PDKM01000005">
    <property type="protein sequence ID" value="RXK09549.1"/>
    <property type="molecule type" value="Genomic_DNA"/>
</dbReference>
<dbReference type="Proteomes" id="UP000253850">
    <property type="component" value="Chromosome"/>
</dbReference>
<dbReference type="RefSeq" id="WP_114838165.1">
    <property type="nucleotide sequence ID" value="NZ_CP031217.1"/>
</dbReference>
<evidence type="ECO:0000313" key="4">
    <source>
        <dbReference type="EMBL" id="RXK09549.1"/>
    </source>
</evidence>
<evidence type="ECO:0000259" key="2">
    <source>
        <dbReference type="Pfam" id="PF25023"/>
    </source>
</evidence>
<dbReference type="KEGG" id="hbv:ABIV_0245"/>
<evidence type="ECO:0000313" key="6">
    <source>
        <dbReference type="Proteomes" id="UP000289193"/>
    </source>
</evidence>
<dbReference type="Pfam" id="PF25023">
    <property type="entry name" value="TEN_YD-shell"/>
    <property type="match status" value="1"/>
</dbReference>
<organism evidence="4 6">
    <name type="scientific">Halarcobacter bivalviorum</name>
    <dbReference type="NCBI Taxonomy" id="663364"/>
    <lineage>
        <taxon>Bacteria</taxon>
        <taxon>Pseudomonadati</taxon>
        <taxon>Campylobacterota</taxon>
        <taxon>Epsilonproteobacteria</taxon>
        <taxon>Campylobacterales</taxon>
        <taxon>Arcobacteraceae</taxon>
        <taxon>Halarcobacter</taxon>
    </lineage>
</organism>
<protein>
    <recommendedName>
        <fullName evidence="2">Teneurin-like YD-shell domain-containing protein</fullName>
    </recommendedName>
</protein>
<accession>A0AAX2A6M3</accession>